<comment type="subcellular location">
    <subcellularLocation>
        <location evidence="1">Membrane</location>
        <topology evidence="1">Multi-pass membrane protein</topology>
    </subcellularLocation>
</comment>
<keyword evidence="8" id="KW-1185">Reference proteome</keyword>
<feature type="transmembrane region" description="Helical" evidence="5">
    <location>
        <begin position="314"/>
        <end position="340"/>
    </location>
</feature>
<dbReference type="GO" id="GO:0005248">
    <property type="term" value="F:voltage-gated sodium channel activity"/>
    <property type="evidence" value="ECO:0007669"/>
    <property type="project" value="TreeGrafter"/>
</dbReference>
<comment type="caution">
    <text evidence="7">The sequence shown here is derived from an EMBL/GenBank/DDBJ whole genome shotgun (WGS) entry which is preliminary data.</text>
</comment>
<feature type="transmembrane region" description="Helical" evidence="5">
    <location>
        <begin position="274"/>
        <end position="294"/>
    </location>
</feature>
<dbReference type="InterPro" id="IPR027359">
    <property type="entry name" value="Volt_channel_dom_sf"/>
</dbReference>
<accession>A0A812NWB4</accession>
<dbReference type="Proteomes" id="UP000604046">
    <property type="component" value="Unassembled WGS sequence"/>
</dbReference>
<proteinExistence type="predicted"/>
<evidence type="ECO:0000256" key="1">
    <source>
        <dbReference type="ARBA" id="ARBA00004141"/>
    </source>
</evidence>
<evidence type="ECO:0000256" key="4">
    <source>
        <dbReference type="ARBA" id="ARBA00023136"/>
    </source>
</evidence>
<dbReference type="EMBL" id="CAJNDS010002099">
    <property type="protein sequence ID" value="CAE7325726.1"/>
    <property type="molecule type" value="Genomic_DNA"/>
</dbReference>
<dbReference type="Gene3D" id="1.10.287.70">
    <property type="match status" value="1"/>
</dbReference>
<evidence type="ECO:0000313" key="7">
    <source>
        <dbReference type="EMBL" id="CAE7325726.1"/>
    </source>
</evidence>
<protein>
    <submittedName>
        <fullName evidence="7">Catsper1 protein</fullName>
    </submittedName>
</protein>
<evidence type="ECO:0000259" key="6">
    <source>
        <dbReference type="Pfam" id="PF00520"/>
    </source>
</evidence>
<dbReference type="SUPFAM" id="SSF81324">
    <property type="entry name" value="Voltage-gated potassium channels"/>
    <property type="match status" value="1"/>
</dbReference>
<feature type="transmembrane region" description="Helical" evidence="5">
    <location>
        <begin position="361"/>
        <end position="385"/>
    </location>
</feature>
<feature type="transmembrane region" description="Helical" evidence="5">
    <location>
        <begin position="438"/>
        <end position="463"/>
    </location>
</feature>
<feature type="domain" description="Ion transport" evidence="6">
    <location>
        <begin position="244"/>
        <end position="465"/>
    </location>
</feature>
<dbReference type="PROSITE" id="PS00018">
    <property type="entry name" value="EF_HAND_1"/>
    <property type="match status" value="1"/>
</dbReference>
<evidence type="ECO:0000256" key="5">
    <source>
        <dbReference type="SAM" id="Phobius"/>
    </source>
</evidence>
<name>A0A812NWB4_9DINO</name>
<evidence type="ECO:0000256" key="3">
    <source>
        <dbReference type="ARBA" id="ARBA00022989"/>
    </source>
</evidence>
<organism evidence="7 8">
    <name type="scientific">Symbiodinium natans</name>
    <dbReference type="NCBI Taxonomy" id="878477"/>
    <lineage>
        <taxon>Eukaryota</taxon>
        <taxon>Sar</taxon>
        <taxon>Alveolata</taxon>
        <taxon>Dinophyceae</taxon>
        <taxon>Suessiales</taxon>
        <taxon>Symbiodiniaceae</taxon>
        <taxon>Symbiodinium</taxon>
    </lineage>
</organism>
<dbReference type="InterPro" id="IPR018247">
    <property type="entry name" value="EF_Hand_1_Ca_BS"/>
</dbReference>
<dbReference type="PANTHER" id="PTHR10037:SF62">
    <property type="entry name" value="SODIUM CHANNEL PROTEIN 60E"/>
    <property type="match status" value="1"/>
</dbReference>
<dbReference type="AlphaFoldDB" id="A0A812NWB4"/>
<dbReference type="InterPro" id="IPR043203">
    <property type="entry name" value="VGCC_Ca_Na"/>
</dbReference>
<dbReference type="InterPro" id="IPR005821">
    <property type="entry name" value="Ion_trans_dom"/>
</dbReference>
<sequence>MERDAFINLLDKCWNDFRQQAIAAYPGEAASAKGAPSARGMEELILWAHLKDVPEAAPRSSLKETNRMKYLVQDQRLRIRLGLQPHQKLISGESLHAAVLALGLSSYSVEDMNDLAHALAAHVGLHFKELSTDSVRRIQSGEKAELLGLEPVWRWSSASAARCAASEEHRTRNVVPAQALLELLLADDGQADKTVFKQHFLLRQFQSMREILLASDANQLVADLSVVRINDLAAPPEPWHPLTYFEPFVASVLVSDGIMLAFQLDPSFSSWHGWIYFEATFTVLFIVEILLRIHLLRCRAYWCGSDSVWNWFDILLAVTSVASLFIPLGSSALLRIIRLFRLTRVVKDLRLKVLKELRLMIKGWFAGLRTIAIAFILLFYALYIISAMATATLGGSHPVLFGTVPVSMFTAFRCFTGDCSDKEGLPLTLLLAEEFGHLFLLAYVVSYVLVAMGIFNVILAVYVDITMKAAKGINAKSPEQYALESVRVARCARELLKKFVTAYQDFMGSDVTDTVQEHVQITKELFQIIIRDRTVQKLMDELDLPPNRTDLFGVIDADGSGALDAQELVHGILSLRGELTKSDVVATLLAAKSMHNMFMQMKKECLQTLATMPQTCRDALRKQGNCRPDTRLGQEPAQEDPNYESQLDVYTF</sequence>
<dbReference type="GO" id="GO:0001518">
    <property type="term" value="C:voltage-gated sodium channel complex"/>
    <property type="evidence" value="ECO:0007669"/>
    <property type="project" value="TreeGrafter"/>
</dbReference>
<keyword evidence="4 5" id="KW-0472">Membrane</keyword>
<dbReference type="Gene3D" id="1.20.120.350">
    <property type="entry name" value="Voltage-gated potassium channels. Chain C"/>
    <property type="match status" value="1"/>
</dbReference>
<dbReference type="OrthoDB" id="10365228at2759"/>
<dbReference type="Pfam" id="PF00520">
    <property type="entry name" value="Ion_trans"/>
    <property type="match status" value="1"/>
</dbReference>
<dbReference type="PANTHER" id="PTHR10037">
    <property type="entry name" value="VOLTAGE-GATED CATION CHANNEL CALCIUM AND SODIUM"/>
    <property type="match status" value="1"/>
</dbReference>
<gene>
    <name evidence="7" type="primary">Catsper1</name>
    <name evidence="7" type="ORF">SNAT2548_LOCUS17052</name>
</gene>
<keyword evidence="2 5" id="KW-0812">Transmembrane</keyword>
<evidence type="ECO:0000256" key="2">
    <source>
        <dbReference type="ARBA" id="ARBA00022692"/>
    </source>
</evidence>
<evidence type="ECO:0000313" key="8">
    <source>
        <dbReference type="Proteomes" id="UP000604046"/>
    </source>
</evidence>
<keyword evidence="3 5" id="KW-1133">Transmembrane helix</keyword>
<reference evidence="7" key="1">
    <citation type="submission" date="2021-02" db="EMBL/GenBank/DDBJ databases">
        <authorList>
            <person name="Dougan E. K."/>
            <person name="Rhodes N."/>
            <person name="Thang M."/>
            <person name="Chan C."/>
        </authorList>
    </citation>
    <scope>NUCLEOTIDE SEQUENCE</scope>
</reference>